<evidence type="ECO:0000256" key="2">
    <source>
        <dbReference type="ARBA" id="ARBA00022840"/>
    </source>
</evidence>
<dbReference type="RefSeq" id="WP_159446428.1">
    <property type="nucleotide sequence ID" value="NZ_FUYN01000003.1"/>
</dbReference>
<name>A0A1T5BJ99_9FIRM</name>
<dbReference type="OrthoDB" id="9803970at2"/>
<gene>
    <name evidence="4" type="ORF">SAMN02745120_1650</name>
</gene>
<dbReference type="GO" id="GO:0006355">
    <property type="term" value="P:regulation of DNA-templated transcription"/>
    <property type="evidence" value="ECO:0007669"/>
    <property type="project" value="InterPro"/>
</dbReference>
<dbReference type="Gene3D" id="3.30.450.20">
    <property type="entry name" value="PAS domain"/>
    <property type="match status" value="1"/>
</dbReference>
<sequence length="668" mass="76445">MKSIGIVTDGVSELGKFLKENLEMVLKNHVQINNYYIKSLKDDFVIEDDLILIMIDKKLKDISKHIKSKDNVIVIERTIMLSAYHELLNIPAGIDVLVVNDDDETTKETVELLIELGITHINLIPYEKEGKYKNMQLAITPGEKRHVPYYLDEVIDIGNRYIDISTFFVIISKLSLNHDEIIIELKKYLELIVSLYSGMKEKVREIFVKKQELSTLFELANDGILITNKNGEIRHANRKFCELFNIEEISDRNMKQLLPQKWISKLQTDDVLDNTLFENDKKVFNINKKPLTYLNSTYGYYYIFQELTYIKQLEQSLSSKLRNLGHVANYTFDDIIAKSDSMEKTIEVCKKIAKTDLTVLLIGESGTGKEMLAQSIHNESNRKNQPFIAINSAAMPENLLESELFGYEEGAFTGALKGGKKGLLAQANHGTVFLDEIGDMSIHLQTKLLRVLQEKQIMALGSSSIMDIDIRFIVATNKNLEVLSLEDKFRTDLYYRINTCQINLPPLRDRKSDIVLIAENFLGNEYKIDNSVKGTLLNHDYRGNIRELINILNYAKAISSNDIIKYKDLPEYIINKQNQSVKLECIYSTQSNSKVDKARFILETINNHGSIGRNMLIRLAEKENVPIKEAELKKILTFLKNQGFVDSGKGRAGTYITQKGLEELSKRL</sequence>
<proteinExistence type="predicted"/>
<dbReference type="PROSITE" id="PS50045">
    <property type="entry name" value="SIGMA54_INTERACT_4"/>
    <property type="match status" value="1"/>
</dbReference>
<evidence type="ECO:0000256" key="1">
    <source>
        <dbReference type="ARBA" id="ARBA00022741"/>
    </source>
</evidence>
<dbReference type="CDD" id="cd00009">
    <property type="entry name" value="AAA"/>
    <property type="match status" value="1"/>
</dbReference>
<evidence type="ECO:0000313" key="5">
    <source>
        <dbReference type="Proteomes" id="UP000243406"/>
    </source>
</evidence>
<dbReference type="InterPro" id="IPR025662">
    <property type="entry name" value="Sigma_54_int_dom_ATP-bd_1"/>
</dbReference>
<dbReference type="PANTHER" id="PTHR32071">
    <property type="entry name" value="TRANSCRIPTIONAL REGULATORY PROTEIN"/>
    <property type="match status" value="1"/>
</dbReference>
<dbReference type="EMBL" id="FUYN01000003">
    <property type="protein sequence ID" value="SKB47080.1"/>
    <property type="molecule type" value="Genomic_DNA"/>
</dbReference>
<organism evidence="4 5">
    <name type="scientific">Acetoanaerobium noterae</name>
    <dbReference type="NCBI Taxonomy" id="745369"/>
    <lineage>
        <taxon>Bacteria</taxon>
        <taxon>Bacillati</taxon>
        <taxon>Bacillota</taxon>
        <taxon>Clostridia</taxon>
        <taxon>Peptostreptococcales</taxon>
        <taxon>Filifactoraceae</taxon>
        <taxon>Acetoanaerobium</taxon>
    </lineage>
</organism>
<keyword evidence="1" id="KW-0547">Nucleotide-binding</keyword>
<dbReference type="InterPro" id="IPR000014">
    <property type="entry name" value="PAS"/>
</dbReference>
<reference evidence="5" key="1">
    <citation type="submission" date="2017-02" db="EMBL/GenBank/DDBJ databases">
        <authorList>
            <person name="Varghese N."/>
            <person name="Submissions S."/>
        </authorList>
    </citation>
    <scope>NUCLEOTIDE SEQUENCE [LARGE SCALE GENOMIC DNA]</scope>
    <source>
        <strain evidence="5">ATCC 35199</strain>
    </source>
</reference>
<dbReference type="Proteomes" id="UP000243406">
    <property type="component" value="Unassembled WGS sequence"/>
</dbReference>
<dbReference type="FunFam" id="3.40.50.300:FF:000006">
    <property type="entry name" value="DNA-binding transcriptional regulator NtrC"/>
    <property type="match status" value="1"/>
</dbReference>
<keyword evidence="4" id="KW-0238">DNA-binding</keyword>
<dbReference type="GO" id="GO:0003677">
    <property type="term" value="F:DNA binding"/>
    <property type="evidence" value="ECO:0007669"/>
    <property type="project" value="UniProtKB-KW"/>
</dbReference>
<dbReference type="CDD" id="cd00130">
    <property type="entry name" value="PAS"/>
    <property type="match status" value="1"/>
</dbReference>
<dbReference type="PROSITE" id="PS00675">
    <property type="entry name" value="SIGMA54_INTERACT_1"/>
    <property type="match status" value="1"/>
</dbReference>
<dbReference type="Pfam" id="PF13188">
    <property type="entry name" value="PAS_8"/>
    <property type="match status" value="1"/>
</dbReference>
<dbReference type="Gene3D" id="3.40.50.300">
    <property type="entry name" value="P-loop containing nucleotide triphosphate hydrolases"/>
    <property type="match status" value="1"/>
</dbReference>
<protein>
    <submittedName>
        <fullName evidence="4">Transcriptional regulator containing PAS, AAA-type ATPase, and DNA-binding Fis domains</fullName>
    </submittedName>
</protein>
<dbReference type="InterPro" id="IPR003593">
    <property type="entry name" value="AAA+_ATPase"/>
</dbReference>
<dbReference type="SUPFAM" id="SSF55785">
    <property type="entry name" value="PYP-like sensor domain (PAS domain)"/>
    <property type="match status" value="1"/>
</dbReference>
<evidence type="ECO:0000259" key="3">
    <source>
        <dbReference type="PROSITE" id="PS50045"/>
    </source>
</evidence>
<dbReference type="GO" id="GO:0005524">
    <property type="term" value="F:ATP binding"/>
    <property type="evidence" value="ECO:0007669"/>
    <property type="project" value="UniProtKB-KW"/>
</dbReference>
<keyword evidence="5" id="KW-1185">Reference proteome</keyword>
<evidence type="ECO:0000313" key="4">
    <source>
        <dbReference type="EMBL" id="SKB47080.1"/>
    </source>
</evidence>
<dbReference type="InterPro" id="IPR027417">
    <property type="entry name" value="P-loop_NTPase"/>
</dbReference>
<dbReference type="InterPro" id="IPR035965">
    <property type="entry name" value="PAS-like_dom_sf"/>
</dbReference>
<accession>A0A1T5BJ99</accession>
<keyword evidence="2" id="KW-0067">ATP-binding</keyword>
<dbReference type="SMART" id="SM00091">
    <property type="entry name" value="PAS"/>
    <property type="match status" value="1"/>
</dbReference>
<dbReference type="SUPFAM" id="SSF52540">
    <property type="entry name" value="P-loop containing nucleoside triphosphate hydrolases"/>
    <property type="match status" value="1"/>
</dbReference>
<dbReference type="PANTHER" id="PTHR32071:SF57">
    <property type="entry name" value="C4-DICARBOXYLATE TRANSPORT TRANSCRIPTIONAL REGULATORY PROTEIN DCTD"/>
    <property type="match status" value="1"/>
</dbReference>
<feature type="domain" description="Sigma-54 factor interaction" evidence="3">
    <location>
        <begin position="335"/>
        <end position="557"/>
    </location>
</feature>
<dbReference type="Pfam" id="PF25601">
    <property type="entry name" value="AAA_lid_14"/>
    <property type="match status" value="1"/>
</dbReference>
<dbReference type="Gene3D" id="1.10.10.10">
    <property type="entry name" value="Winged helix-like DNA-binding domain superfamily/Winged helix DNA-binding domain"/>
    <property type="match status" value="1"/>
</dbReference>
<dbReference type="SMART" id="SM00382">
    <property type="entry name" value="AAA"/>
    <property type="match status" value="1"/>
</dbReference>
<dbReference type="InterPro" id="IPR036388">
    <property type="entry name" value="WH-like_DNA-bd_sf"/>
</dbReference>
<dbReference type="AlphaFoldDB" id="A0A1T5BJ99"/>
<dbReference type="InterPro" id="IPR002078">
    <property type="entry name" value="Sigma_54_int"/>
</dbReference>
<dbReference type="InterPro" id="IPR058031">
    <property type="entry name" value="AAA_lid_NorR"/>
</dbReference>
<dbReference type="Pfam" id="PF00158">
    <property type="entry name" value="Sigma54_activat"/>
    <property type="match status" value="1"/>
</dbReference>
<dbReference type="Gene3D" id="1.10.8.60">
    <property type="match status" value="1"/>
</dbReference>